<name>A0A9Q1JJS1_9CARY</name>
<sequence length="237" mass="27866">MFDFTHVSYQAHSLSYHTLIVLDFPVCPRPKKAFLFCDMWVKNAQFKDIVKHTLDKCIQDLALQVLKHFLCNLRKPLKLLNKTNLLTFVPSRLEQEKHWCRSKHNYKGTLSTRTAPTRKILGDSIMDRNDQWVEGFDRVVEIMTGFYQDILGRQEQHRSPIDLQMIGQTLNIDQQMRLCQPFIDNDIKQALFSIPSFKSQDQMDLIVAFIRPVGISLELWFYRRPSPFQIFTNANNS</sequence>
<dbReference type="Proteomes" id="UP001153076">
    <property type="component" value="Unassembled WGS sequence"/>
</dbReference>
<dbReference type="EMBL" id="JAKOGI010003202">
    <property type="protein sequence ID" value="KAJ8420710.1"/>
    <property type="molecule type" value="Genomic_DNA"/>
</dbReference>
<protein>
    <submittedName>
        <fullName evidence="1">Uncharacterized protein</fullName>
    </submittedName>
</protein>
<reference evidence="1" key="1">
    <citation type="submission" date="2022-04" db="EMBL/GenBank/DDBJ databases">
        <title>Carnegiea gigantea Genome sequencing and assembly v2.</title>
        <authorList>
            <person name="Copetti D."/>
            <person name="Sanderson M.J."/>
            <person name="Burquez A."/>
            <person name="Wojciechowski M.F."/>
        </authorList>
    </citation>
    <scope>NUCLEOTIDE SEQUENCE</scope>
    <source>
        <strain evidence="1">SGP5-SGP5p</strain>
        <tissue evidence="1">Aerial part</tissue>
    </source>
</reference>
<organism evidence="1 2">
    <name type="scientific">Carnegiea gigantea</name>
    <dbReference type="NCBI Taxonomy" id="171969"/>
    <lineage>
        <taxon>Eukaryota</taxon>
        <taxon>Viridiplantae</taxon>
        <taxon>Streptophyta</taxon>
        <taxon>Embryophyta</taxon>
        <taxon>Tracheophyta</taxon>
        <taxon>Spermatophyta</taxon>
        <taxon>Magnoliopsida</taxon>
        <taxon>eudicotyledons</taxon>
        <taxon>Gunneridae</taxon>
        <taxon>Pentapetalae</taxon>
        <taxon>Caryophyllales</taxon>
        <taxon>Cactineae</taxon>
        <taxon>Cactaceae</taxon>
        <taxon>Cactoideae</taxon>
        <taxon>Echinocereeae</taxon>
        <taxon>Carnegiea</taxon>
    </lineage>
</organism>
<proteinExistence type="predicted"/>
<accession>A0A9Q1JJS1</accession>
<evidence type="ECO:0000313" key="1">
    <source>
        <dbReference type="EMBL" id="KAJ8420710.1"/>
    </source>
</evidence>
<dbReference type="AlphaFoldDB" id="A0A9Q1JJS1"/>
<keyword evidence="2" id="KW-1185">Reference proteome</keyword>
<gene>
    <name evidence="1" type="ORF">Cgig2_031547</name>
</gene>
<evidence type="ECO:0000313" key="2">
    <source>
        <dbReference type="Proteomes" id="UP001153076"/>
    </source>
</evidence>
<dbReference type="OrthoDB" id="1749390at2759"/>
<comment type="caution">
    <text evidence="1">The sequence shown here is derived from an EMBL/GenBank/DDBJ whole genome shotgun (WGS) entry which is preliminary data.</text>
</comment>